<dbReference type="RefSeq" id="WP_253757294.1">
    <property type="nucleotide sequence ID" value="NZ_JAMZDZ010000001.1"/>
</dbReference>
<sequence length="338" mass="37448">MQASSTISGKSAQYRVGQWVEVLSADEIMATLDDKGDVDALPFMPEMLQYCGRRLRVGKVANKVCDTMTRSGMRRMDNAVHLLGVRCDGSVHGGCQASCLIYWKTDWIKPVEDGSADSALPVEPIESDHKVFVQLTERAQAIAPDGSDIYRCQATEILRAAPEVLPLLDLGQYVDDVRTGNVGILAVSRAFLVGFFNRYQQYSARALPKWLRIRGGLTWGFLRGSAGPTPTGRTDLQPGELVRVKSKEEIMKTLNADLLNRGLGFDAEMARFCGQTARVLRRIDTIVDENTGKMLRMKSPCIVLEGVVCEGAFSANCPRAITAYWREIWLERVEPARA</sequence>
<dbReference type="EMBL" id="JBHSAY010000005">
    <property type="protein sequence ID" value="MFC4130748.1"/>
    <property type="molecule type" value="Genomic_DNA"/>
</dbReference>
<name>A0ABV8LJR3_9ACTN</name>
<dbReference type="Proteomes" id="UP001595816">
    <property type="component" value="Unassembled WGS sequence"/>
</dbReference>
<gene>
    <name evidence="1" type="ORF">ACFOZ4_09040</name>
</gene>
<keyword evidence="2" id="KW-1185">Reference proteome</keyword>
<reference evidence="2" key="1">
    <citation type="journal article" date="2019" name="Int. J. Syst. Evol. Microbiol.">
        <title>The Global Catalogue of Microorganisms (GCM) 10K type strain sequencing project: providing services to taxonomists for standard genome sequencing and annotation.</title>
        <authorList>
            <consortium name="The Broad Institute Genomics Platform"/>
            <consortium name="The Broad Institute Genome Sequencing Center for Infectious Disease"/>
            <person name="Wu L."/>
            <person name="Ma J."/>
        </authorList>
    </citation>
    <scope>NUCLEOTIDE SEQUENCE [LARGE SCALE GENOMIC DNA]</scope>
    <source>
        <strain evidence="2">CGMCC 4.7289</strain>
    </source>
</reference>
<evidence type="ECO:0000313" key="2">
    <source>
        <dbReference type="Proteomes" id="UP001595816"/>
    </source>
</evidence>
<organism evidence="1 2">
    <name type="scientific">Hamadaea flava</name>
    <dbReference type="NCBI Taxonomy" id="1742688"/>
    <lineage>
        <taxon>Bacteria</taxon>
        <taxon>Bacillati</taxon>
        <taxon>Actinomycetota</taxon>
        <taxon>Actinomycetes</taxon>
        <taxon>Micromonosporales</taxon>
        <taxon>Micromonosporaceae</taxon>
        <taxon>Hamadaea</taxon>
    </lineage>
</organism>
<evidence type="ECO:0000313" key="1">
    <source>
        <dbReference type="EMBL" id="MFC4130748.1"/>
    </source>
</evidence>
<protein>
    <submittedName>
        <fullName evidence="1">Uncharacterized protein</fullName>
    </submittedName>
</protein>
<accession>A0ABV8LJR3</accession>
<proteinExistence type="predicted"/>
<comment type="caution">
    <text evidence="1">The sequence shown here is derived from an EMBL/GenBank/DDBJ whole genome shotgun (WGS) entry which is preliminary data.</text>
</comment>